<dbReference type="InterPro" id="IPR025367">
    <property type="entry name" value="DUF4271"/>
</dbReference>
<accession>A0A1I7EY62</accession>
<gene>
    <name evidence="2" type="ORF">SAMN05216480_101409</name>
</gene>
<feature type="transmembrane region" description="Helical" evidence="1">
    <location>
        <begin position="162"/>
        <end position="183"/>
    </location>
</feature>
<name>A0A1I7EY62_9FLAO</name>
<feature type="transmembrane region" description="Helical" evidence="1">
    <location>
        <begin position="13"/>
        <end position="32"/>
    </location>
</feature>
<evidence type="ECO:0000313" key="2">
    <source>
        <dbReference type="EMBL" id="SFU28825.1"/>
    </source>
</evidence>
<dbReference type="STRING" id="1224947.SAMN05216480_101409"/>
<feature type="transmembrane region" description="Helical" evidence="1">
    <location>
        <begin position="64"/>
        <end position="90"/>
    </location>
</feature>
<dbReference type="EMBL" id="FPBK01000001">
    <property type="protein sequence ID" value="SFU28825.1"/>
    <property type="molecule type" value="Genomic_DNA"/>
</dbReference>
<feature type="transmembrane region" description="Helical" evidence="1">
    <location>
        <begin position="195"/>
        <end position="217"/>
    </location>
</feature>
<keyword evidence="1" id="KW-1133">Transmembrane helix</keyword>
<feature type="transmembrane region" description="Helical" evidence="1">
    <location>
        <begin position="96"/>
        <end position="119"/>
    </location>
</feature>
<proteinExistence type="predicted"/>
<keyword evidence="1" id="KW-0472">Membrane</keyword>
<protein>
    <recommendedName>
        <fullName evidence="4">DUF4271 domain-containing protein</fullName>
    </recommendedName>
</protein>
<dbReference type="RefSeq" id="WP_093022300.1">
    <property type="nucleotide sequence ID" value="NZ_FPBK01000001.1"/>
</dbReference>
<evidence type="ECO:0008006" key="4">
    <source>
        <dbReference type="Google" id="ProtNLM"/>
    </source>
</evidence>
<dbReference type="AlphaFoldDB" id="A0A1I7EY62"/>
<evidence type="ECO:0000313" key="3">
    <source>
        <dbReference type="Proteomes" id="UP000199138"/>
    </source>
</evidence>
<feature type="transmembrane region" description="Helical" evidence="1">
    <location>
        <begin position="139"/>
        <end position="156"/>
    </location>
</feature>
<reference evidence="2 3" key="1">
    <citation type="submission" date="2016-10" db="EMBL/GenBank/DDBJ databases">
        <authorList>
            <person name="de Groot N.N."/>
        </authorList>
    </citation>
    <scope>NUCLEOTIDE SEQUENCE [LARGE SCALE GENOMIC DNA]</scope>
    <source>
        <strain evidence="2 3">CGMCC 1.12333</strain>
    </source>
</reference>
<organism evidence="2 3">
    <name type="scientific">Pustulibacterium marinum</name>
    <dbReference type="NCBI Taxonomy" id="1224947"/>
    <lineage>
        <taxon>Bacteria</taxon>
        <taxon>Pseudomonadati</taxon>
        <taxon>Bacteroidota</taxon>
        <taxon>Flavobacteriia</taxon>
        <taxon>Flavobacteriales</taxon>
        <taxon>Flavobacteriaceae</taxon>
        <taxon>Pustulibacterium</taxon>
    </lineage>
</organism>
<dbReference type="OrthoDB" id="1438590at2"/>
<dbReference type="Proteomes" id="UP000199138">
    <property type="component" value="Unassembled WGS sequence"/>
</dbReference>
<dbReference type="Pfam" id="PF14093">
    <property type="entry name" value="DUF4271"/>
    <property type="match status" value="1"/>
</dbReference>
<keyword evidence="3" id="KW-1185">Reference proteome</keyword>
<sequence length="220" mass="25575">MNAITRITSNYDWITLLFFGVICVVWIAKSLYYHRFMEFLQLPFNNKYFSAILKEKNLESSFTLLMLVVQIVSFSLFLWACLQTSIVLPVNEVSSIPFWIILLGVFLFISCKIVLQVLISSVFDIQNYTNEFLYRKLSYLNYSALLILVGGAFSIYNKNLSISALYITFFIGFLVNLVGWLGILKNYQKFILRYLFYFILYLCAFEIAPLLIVGGYLTTK</sequence>
<evidence type="ECO:0000256" key="1">
    <source>
        <dbReference type="SAM" id="Phobius"/>
    </source>
</evidence>
<keyword evidence="1" id="KW-0812">Transmembrane</keyword>